<proteinExistence type="predicted"/>
<gene>
    <name evidence="1" type="ORF">CGI_10002832</name>
</gene>
<protein>
    <submittedName>
        <fullName evidence="1">Uncharacterized protein</fullName>
    </submittedName>
</protein>
<dbReference type="InParanoid" id="K1PE06"/>
<sequence length="139" mass="15611">MVKCSVNQEVDEGSGIMEERASGQAKIMETGVFPEKIPRSKTAISRFEPITSEKLKDLLECFKVEFPENPNPYTESFVRQIIQDDMLRKLVTAVQSLSKGIVLRENISTKRHGLPTVEACVLEIDVVYDGDQFCASRTV</sequence>
<evidence type="ECO:0000313" key="1">
    <source>
        <dbReference type="EMBL" id="EKC22072.1"/>
    </source>
</evidence>
<reference evidence="1" key="1">
    <citation type="journal article" date="2012" name="Nature">
        <title>The oyster genome reveals stress adaptation and complexity of shell formation.</title>
        <authorList>
            <person name="Zhang G."/>
            <person name="Fang X."/>
            <person name="Guo X."/>
            <person name="Li L."/>
            <person name="Luo R."/>
            <person name="Xu F."/>
            <person name="Yang P."/>
            <person name="Zhang L."/>
            <person name="Wang X."/>
            <person name="Qi H."/>
            <person name="Xiong Z."/>
            <person name="Que H."/>
            <person name="Xie Y."/>
            <person name="Holland P.W."/>
            <person name="Paps J."/>
            <person name="Zhu Y."/>
            <person name="Wu F."/>
            <person name="Chen Y."/>
            <person name="Wang J."/>
            <person name="Peng C."/>
            <person name="Meng J."/>
            <person name="Yang L."/>
            <person name="Liu J."/>
            <person name="Wen B."/>
            <person name="Zhang N."/>
            <person name="Huang Z."/>
            <person name="Zhu Q."/>
            <person name="Feng Y."/>
            <person name="Mount A."/>
            <person name="Hedgecock D."/>
            <person name="Xu Z."/>
            <person name="Liu Y."/>
            <person name="Domazet-Loso T."/>
            <person name="Du Y."/>
            <person name="Sun X."/>
            <person name="Zhang S."/>
            <person name="Liu B."/>
            <person name="Cheng P."/>
            <person name="Jiang X."/>
            <person name="Li J."/>
            <person name="Fan D."/>
            <person name="Wang W."/>
            <person name="Fu W."/>
            <person name="Wang T."/>
            <person name="Wang B."/>
            <person name="Zhang J."/>
            <person name="Peng Z."/>
            <person name="Li Y."/>
            <person name="Li N."/>
            <person name="Wang J."/>
            <person name="Chen M."/>
            <person name="He Y."/>
            <person name="Tan F."/>
            <person name="Song X."/>
            <person name="Zheng Q."/>
            <person name="Huang R."/>
            <person name="Yang H."/>
            <person name="Du X."/>
            <person name="Chen L."/>
            <person name="Yang M."/>
            <person name="Gaffney P.M."/>
            <person name="Wang S."/>
            <person name="Luo L."/>
            <person name="She Z."/>
            <person name="Ming Y."/>
            <person name="Huang W."/>
            <person name="Zhang S."/>
            <person name="Huang B."/>
            <person name="Zhang Y."/>
            <person name="Qu T."/>
            <person name="Ni P."/>
            <person name="Miao G."/>
            <person name="Wang J."/>
            <person name="Wang Q."/>
            <person name="Steinberg C.E."/>
            <person name="Wang H."/>
            <person name="Li N."/>
            <person name="Qian L."/>
            <person name="Zhang G."/>
            <person name="Li Y."/>
            <person name="Yang H."/>
            <person name="Liu X."/>
            <person name="Wang J."/>
            <person name="Yin Y."/>
            <person name="Wang J."/>
        </authorList>
    </citation>
    <scope>NUCLEOTIDE SEQUENCE [LARGE SCALE GENOMIC DNA]</scope>
    <source>
        <strain evidence="1">05x7-T-G4-1.051#20</strain>
    </source>
</reference>
<accession>K1PE06</accession>
<name>K1PE06_MAGGI</name>
<dbReference type="AlphaFoldDB" id="K1PE06"/>
<dbReference type="HOGENOM" id="CLU_1847062_0_0_1"/>
<organism evidence="1">
    <name type="scientific">Magallana gigas</name>
    <name type="common">Pacific oyster</name>
    <name type="synonym">Crassostrea gigas</name>
    <dbReference type="NCBI Taxonomy" id="29159"/>
    <lineage>
        <taxon>Eukaryota</taxon>
        <taxon>Metazoa</taxon>
        <taxon>Spiralia</taxon>
        <taxon>Lophotrochozoa</taxon>
        <taxon>Mollusca</taxon>
        <taxon>Bivalvia</taxon>
        <taxon>Autobranchia</taxon>
        <taxon>Pteriomorphia</taxon>
        <taxon>Ostreida</taxon>
        <taxon>Ostreoidea</taxon>
        <taxon>Ostreidae</taxon>
        <taxon>Magallana</taxon>
    </lineage>
</organism>
<dbReference type="EMBL" id="JH817493">
    <property type="protein sequence ID" value="EKC22072.1"/>
    <property type="molecule type" value="Genomic_DNA"/>
</dbReference>